<accession>A0A4Z2G2C6</accession>
<evidence type="ECO:0000313" key="1">
    <source>
        <dbReference type="EMBL" id="TNN47667.1"/>
    </source>
</evidence>
<protein>
    <submittedName>
        <fullName evidence="1">Uncharacterized protein</fullName>
    </submittedName>
</protein>
<proteinExistence type="predicted"/>
<gene>
    <name evidence="1" type="ORF">EYF80_042157</name>
</gene>
<dbReference type="EMBL" id="SRLO01000730">
    <property type="protein sequence ID" value="TNN47667.1"/>
    <property type="molecule type" value="Genomic_DNA"/>
</dbReference>
<evidence type="ECO:0000313" key="2">
    <source>
        <dbReference type="Proteomes" id="UP000314294"/>
    </source>
</evidence>
<organism evidence="1 2">
    <name type="scientific">Liparis tanakae</name>
    <name type="common">Tanaka's snailfish</name>
    <dbReference type="NCBI Taxonomy" id="230148"/>
    <lineage>
        <taxon>Eukaryota</taxon>
        <taxon>Metazoa</taxon>
        <taxon>Chordata</taxon>
        <taxon>Craniata</taxon>
        <taxon>Vertebrata</taxon>
        <taxon>Euteleostomi</taxon>
        <taxon>Actinopterygii</taxon>
        <taxon>Neopterygii</taxon>
        <taxon>Teleostei</taxon>
        <taxon>Neoteleostei</taxon>
        <taxon>Acanthomorphata</taxon>
        <taxon>Eupercaria</taxon>
        <taxon>Perciformes</taxon>
        <taxon>Cottioidei</taxon>
        <taxon>Cottales</taxon>
        <taxon>Liparidae</taxon>
        <taxon>Liparis</taxon>
    </lineage>
</organism>
<reference evidence="1 2" key="1">
    <citation type="submission" date="2019-03" db="EMBL/GenBank/DDBJ databases">
        <title>First draft genome of Liparis tanakae, snailfish: a comprehensive survey of snailfish specific genes.</title>
        <authorList>
            <person name="Kim W."/>
            <person name="Song I."/>
            <person name="Jeong J.-H."/>
            <person name="Kim D."/>
            <person name="Kim S."/>
            <person name="Ryu S."/>
            <person name="Song J.Y."/>
            <person name="Lee S.K."/>
        </authorList>
    </citation>
    <scope>NUCLEOTIDE SEQUENCE [LARGE SCALE GENOMIC DNA]</scope>
    <source>
        <tissue evidence="1">Muscle</tissue>
    </source>
</reference>
<keyword evidence="2" id="KW-1185">Reference proteome</keyword>
<sequence length="83" mass="9588">MEVGQHAHAGQMPDTQSHKALFNRYGQRVFLWSLKSSSPQLGIITCSHTMFSGFLGEGERCIQLVSWALRNQVNEKQRERERR</sequence>
<comment type="caution">
    <text evidence="1">The sequence shown here is derived from an EMBL/GenBank/DDBJ whole genome shotgun (WGS) entry which is preliminary data.</text>
</comment>
<name>A0A4Z2G2C6_9TELE</name>
<dbReference type="AlphaFoldDB" id="A0A4Z2G2C6"/>
<dbReference type="Proteomes" id="UP000314294">
    <property type="component" value="Unassembled WGS sequence"/>
</dbReference>